<dbReference type="EMBL" id="CVRI01000035">
    <property type="protein sequence ID" value="CRK92808.1"/>
    <property type="molecule type" value="Genomic_DNA"/>
</dbReference>
<evidence type="ECO:0000313" key="2">
    <source>
        <dbReference type="Proteomes" id="UP000183832"/>
    </source>
</evidence>
<sequence length="81" mass="9891">MAELEELREILLCKRTEQVVHHKQMNRKREEPKFMIEKFPKKQFSQLLIRISQCHLIVCIFNELPVFYFSPHHNEVTLKIK</sequence>
<reference evidence="1 2" key="1">
    <citation type="submission" date="2015-04" db="EMBL/GenBank/DDBJ databases">
        <authorList>
            <person name="Syromyatnikov M.Y."/>
            <person name="Popov V.N."/>
        </authorList>
    </citation>
    <scope>NUCLEOTIDE SEQUENCE [LARGE SCALE GENOMIC DNA]</scope>
</reference>
<dbReference type="Proteomes" id="UP000183832">
    <property type="component" value="Unassembled WGS sequence"/>
</dbReference>
<organism evidence="1 2">
    <name type="scientific">Clunio marinus</name>
    <dbReference type="NCBI Taxonomy" id="568069"/>
    <lineage>
        <taxon>Eukaryota</taxon>
        <taxon>Metazoa</taxon>
        <taxon>Ecdysozoa</taxon>
        <taxon>Arthropoda</taxon>
        <taxon>Hexapoda</taxon>
        <taxon>Insecta</taxon>
        <taxon>Pterygota</taxon>
        <taxon>Neoptera</taxon>
        <taxon>Endopterygota</taxon>
        <taxon>Diptera</taxon>
        <taxon>Nematocera</taxon>
        <taxon>Chironomoidea</taxon>
        <taxon>Chironomidae</taxon>
        <taxon>Clunio</taxon>
    </lineage>
</organism>
<name>A0A1J1HXK4_9DIPT</name>
<accession>A0A1J1HXK4</accession>
<protein>
    <submittedName>
        <fullName evidence="1">CLUMA_CG006374, isoform A</fullName>
    </submittedName>
</protein>
<gene>
    <name evidence="1" type="ORF">CLUMA_CG006374</name>
</gene>
<dbReference type="AlphaFoldDB" id="A0A1J1HXK4"/>
<evidence type="ECO:0000313" key="1">
    <source>
        <dbReference type="EMBL" id="CRK92808.1"/>
    </source>
</evidence>
<keyword evidence="2" id="KW-1185">Reference proteome</keyword>
<proteinExistence type="predicted"/>